<protein>
    <submittedName>
        <fullName evidence="1">Uncharacterized protein</fullName>
    </submittedName>
</protein>
<dbReference type="OrthoDB" id="5914536at2759"/>
<reference evidence="1 2" key="1">
    <citation type="submission" date="2015-01" db="EMBL/GenBank/DDBJ databases">
        <title>Evolution of Trichinella species and genotypes.</title>
        <authorList>
            <person name="Korhonen P.K."/>
            <person name="Edoardo P."/>
            <person name="Giuseppe L.R."/>
            <person name="Gasser R.B."/>
        </authorList>
    </citation>
    <scope>NUCLEOTIDE SEQUENCE [LARGE SCALE GENOMIC DNA]</scope>
    <source>
        <strain evidence="1">ISS37</strain>
    </source>
</reference>
<dbReference type="Proteomes" id="UP000054630">
    <property type="component" value="Unassembled WGS sequence"/>
</dbReference>
<sequence length="112" mass="12653">MIKTQSSVASWELADQIRRLLSKQKHLVKVQALKNKFLILQFCASCSRQPVPGKNEFGLPINLSLYNSFRQKAQLSPRNMKNKRLQAAKLSIGSNGPVDCRSDHKFSLILIS</sequence>
<gene>
    <name evidence="1" type="ORF">T07_12854</name>
</gene>
<dbReference type="EMBL" id="JYDL01000046">
    <property type="protein sequence ID" value="KRX20686.1"/>
    <property type="molecule type" value="Genomic_DNA"/>
</dbReference>
<proteinExistence type="predicted"/>
<evidence type="ECO:0000313" key="2">
    <source>
        <dbReference type="Proteomes" id="UP000054630"/>
    </source>
</evidence>
<name>A0A0V0S1R8_9BILA</name>
<dbReference type="AlphaFoldDB" id="A0A0V0S1R8"/>
<organism evidence="1 2">
    <name type="scientific">Trichinella nelsoni</name>
    <dbReference type="NCBI Taxonomy" id="6336"/>
    <lineage>
        <taxon>Eukaryota</taxon>
        <taxon>Metazoa</taxon>
        <taxon>Ecdysozoa</taxon>
        <taxon>Nematoda</taxon>
        <taxon>Enoplea</taxon>
        <taxon>Dorylaimia</taxon>
        <taxon>Trichinellida</taxon>
        <taxon>Trichinellidae</taxon>
        <taxon>Trichinella</taxon>
    </lineage>
</organism>
<comment type="caution">
    <text evidence="1">The sequence shown here is derived from an EMBL/GenBank/DDBJ whole genome shotgun (WGS) entry which is preliminary data.</text>
</comment>
<evidence type="ECO:0000313" key="1">
    <source>
        <dbReference type="EMBL" id="KRX20686.1"/>
    </source>
</evidence>
<keyword evidence="2" id="KW-1185">Reference proteome</keyword>
<accession>A0A0V0S1R8</accession>